<reference evidence="2" key="1">
    <citation type="submission" date="2022-11" db="UniProtKB">
        <authorList>
            <consortium name="WormBaseParasite"/>
        </authorList>
    </citation>
    <scope>IDENTIFICATION</scope>
</reference>
<keyword evidence="1" id="KW-1185">Reference proteome</keyword>
<protein>
    <submittedName>
        <fullName evidence="2">Uncharacterized protein</fullName>
    </submittedName>
</protein>
<proteinExistence type="predicted"/>
<evidence type="ECO:0000313" key="1">
    <source>
        <dbReference type="Proteomes" id="UP000887581"/>
    </source>
</evidence>
<dbReference type="WBParaSite" id="sdigi.contig111.g4561.t1">
    <property type="protein sequence ID" value="sdigi.contig111.g4561.t1"/>
    <property type="gene ID" value="sdigi.contig111.g4561"/>
</dbReference>
<sequence>MKQYSAASVIAEVIFYTVAIPAAYSDDYNREASWNMWSEMLHSEECTKSAHFNLCTVLIMISLNFDCTNYIQCLGNAVSDLDESDDSLLNPRKQIIQAVCGKGFSLGTLPVSLQVGLFCVLISLIPCLPSELFEIAIESTLSIMRSDTKLFYDLINSCKEKILRRYIRILLHCGYSINNSKSAQFLVKEFLVSSSDHDTLARKCNTVLQDSSQMILAEEQCYFLKPLCNAFGEIHSEISADESSTLGLCAKEVLQLIYRLISPFDYKSPTKLTIFELSLPVLSVFLQRNDSTAEKNENIIQHMKIADRLCKVVCKHPDRLTEFVVPEHLPQLLRSSIMWMVKRGKLENIISWKYVKNFKLYDRSTVNYIITVASVEMLRNLLHSTSFNLHVLEKFSLYSALAEHKSEDKKKLLSTVLKDILEVVAVMAETDHLIAIDFLRHIFPIAAGSPYERDFISFALTVLAVNCGSLVEDCVALRSALSLILDCLRFGPNSVINDQCSVYASLFICVGRAIEKHVNDVSPISPHLIRHLSYGCAKVANEMVKYERSFSRLAPFIISEYLEEAKCLSLALFRIFSMCDRHSIALLTTNLPPLRKTRFINLTKMVAPMDFGGLVQEINKQNNRFFSTPKCGS</sequence>
<evidence type="ECO:0000313" key="2">
    <source>
        <dbReference type="WBParaSite" id="sdigi.contig111.g4561.t1"/>
    </source>
</evidence>
<organism evidence="1 2">
    <name type="scientific">Setaria digitata</name>
    <dbReference type="NCBI Taxonomy" id="48799"/>
    <lineage>
        <taxon>Eukaryota</taxon>
        <taxon>Metazoa</taxon>
        <taxon>Ecdysozoa</taxon>
        <taxon>Nematoda</taxon>
        <taxon>Chromadorea</taxon>
        <taxon>Rhabditida</taxon>
        <taxon>Spirurina</taxon>
        <taxon>Spiruromorpha</taxon>
        <taxon>Filarioidea</taxon>
        <taxon>Setariidae</taxon>
        <taxon>Setaria</taxon>
    </lineage>
</organism>
<name>A0A915PCZ1_9BILA</name>
<accession>A0A915PCZ1</accession>
<dbReference type="Proteomes" id="UP000887581">
    <property type="component" value="Unplaced"/>
</dbReference>
<dbReference type="AlphaFoldDB" id="A0A915PCZ1"/>